<dbReference type="PANTHER" id="PTHR19303:SF74">
    <property type="entry name" value="POGO TRANSPOSABLE ELEMENT WITH KRAB DOMAIN"/>
    <property type="match status" value="1"/>
</dbReference>
<dbReference type="Pfam" id="PF03184">
    <property type="entry name" value="DDE_1"/>
    <property type="match status" value="1"/>
</dbReference>
<dbReference type="GO" id="GO:0003677">
    <property type="term" value="F:DNA binding"/>
    <property type="evidence" value="ECO:0007669"/>
    <property type="project" value="TreeGrafter"/>
</dbReference>
<protein>
    <submittedName>
        <fullName evidence="3">Large subunit ribosomal protein L22</fullName>
    </submittedName>
</protein>
<feature type="domain" description="DDE-1" evidence="2">
    <location>
        <begin position="126"/>
        <end position="266"/>
    </location>
</feature>
<keyword evidence="3" id="KW-0687">Ribonucleoprotein</keyword>
<keyword evidence="4" id="KW-1185">Reference proteome</keyword>
<dbReference type="GO" id="GO:0005634">
    <property type="term" value="C:nucleus"/>
    <property type="evidence" value="ECO:0007669"/>
    <property type="project" value="TreeGrafter"/>
</dbReference>
<evidence type="ECO:0000313" key="3">
    <source>
        <dbReference type="EMBL" id="VDH98503.1"/>
    </source>
</evidence>
<feature type="compositionally biased region" description="Polar residues" evidence="1">
    <location>
        <begin position="529"/>
        <end position="540"/>
    </location>
</feature>
<organism evidence="3 4">
    <name type="scientific">Mytilus galloprovincialis</name>
    <name type="common">Mediterranean mussel</name>
    <dbReference type="NCBI Taxonomy" id="29158"/>
    <lineage>
        <taxon>Eukaryota</taxon>
        <taxon>Metazoa</taxon>
        <taxon>Spiralia</taxon>
        <taxon>Lophotrochozoa</taxon>
        <taxon>Mollusca</taxon>
        <taxon>Bivalvia</taxon>
        <taxon>Autobranchia</taxon>
        <taxon>Pteriomorphia</taxon>
        <taxon>Mytilida</taxon>
        <taxon>Mytiloidea</taxon>
        <taxon>Mytilidae</taxon>
        <taxon>Mytilinae</taxon>
        <taxon>Mytilus</taxon>
    </lineage>
</organism>
<feature type="region of interest" description="Disordered" evidence="1">
    <location>
        <begin position="499"/>
        <end position="540"/>
    </location>
</feature>
<dbReference type="InterPro" id="IPR004875">
    <property type="entry name" value="DDE_SF_endonuclease_dom"/>
</dbReference>
<evidence type="ECO:0000259" key="2">
    <source>
        <dbReference type="Pfam" id="PF03184"/>
    </source>
</evidence>
<dbReference type="InterPro" id="IPR036397">
    <property type="entry name" value="RNaseH_sf"/>
</dbReference>
<feature type="compositionally biased region" description="Basic residues" evidence="1">
    <location>
        <begin position="511"/>
        <end position="523"/>
    </location>
</feature>
<dbReference type="GO" id="GO:0005840">
    <property type="term" value="C:ribosome"/>
    <property type="evidence" value="ECO:0007669"/>
    <property type="project" value="UniProtKB-KW"/>
</dbReference>
<dbReference type="EMBL" id="UYJE01001018">
    <property type="protein sequence ID" value="VDH98503.1"/>
    <property type="molecule type" value="Genomic_DNA"/>
</dbReference>
<proteinExistence type="predicted"/>
<dbReference type="PANTHER" id="PTHR19303">
    <property type="entry name" value="TRANSPOSON"/>
    <property type="match status" value="1"/>
</dbReference>
<feature type="compositionally biased region" description="Low complexity" evidence="1">
    <location>
        <begin position="499"/>
        <end position="510"/>
    </location>
</feature>
<evidence type="ECO:0000313" key="4">
    <source>
        <dbReference type="Proteomes" id="UP000596742"/>
    </source>
</evidence>
<sequence>MSHLGYGYTRVEVTALASDYAVSIKLKDKTDKQLSLQWFRSFMDRWPDLKLQKPRALSISRAKGASKEVIDSYFDELENILNKYDLKNKPHCIYNIDEKGITPEHTPPKVVADVEINASAVTSERDKTTTIIAAGNAIGTQIPPFLVFAGQRMRQELIQGCTPGTTGDVSPTGWSNTDIFQSYLQTHFINYVQGLSDKQPILVIYDGHLSHVSLSVIDWAKTNNIILLVLPAHTSHLLQPLDVGCFGPLSKIYNHSCHKFMRENHCKISRYNVGELCTNAYVKGLSPDNLKSSFKRSGIYPLDKSPYPPQMYLPATVYTQTETDGQNQETDDIIDHLNDINVPLTSDQTDSIDNSPPMDLSPGVNQVLVGSPTKTLSPEIMTQVPVNSPPMDLSPDIFRFFDDPDFMDIDIADKTDTLHDNEETQDIHMTLTDIPRDRTLTESPTLSTFFHSREKGMSNKNIKKNNRKCLSKIVSGKSITEENVIECIKEHCQSKKSVTKSSKINSSKTKSSSKKKSSTKKMKERGVQSKGNSSPTPGTSGLQVIYLSDSQESLYEHESQMSESDLCCVCHKFYPQKLKECGDLTIAKWGQCMFDGCSHWVHLRFCCNVRAVRTHSIFNCPCHGLPCLQEE</sequence>
<dbReference type="OrthoDB" id="6115549at2759"/>
<gene>
    <name evidence="3" type="ORF">MGAL_10B071068</name>
</gene>
<keyword evidence="3" id="KW-0689">Ribosomal protein</keyword>
<dbReference type="AlphaFoldDB" id="A0A8B6C0H1"/>
<comment type="caution">
    <text evidence="3">The sequence shown here is derived from an EMBL/GenBank/DDBJ whole genome shotgun (WGS) entry which is preliminary data.</text>
</comment>
<accession>A0A8B6C0H1</accession>
<name>A0A8B6C0H1_MYTGA</name>
<dbReference type="InterPro" id="IPR050863">
    <property type="entry name" value="CenT-Element_Derived"/>
</dbReference>
<dbReference type="Gene3D" id="3.30.420.10">
    <property type="entry name" value="Ribonuclease H-like superfamily/Ribonuclease H"/>
    <property type="match status" value="1"/>
</dbReference>
<reference evidence="3" key="1">
    <citation type="submission" date="2018-11" db="EMBL/GenBank/DDBJ databases">
        <authorList>
            <person name="Alioto T."/>
            <person name="Alioto T."/>
        </authorList>
    </citation>
    <scope>NUCLEOTIDE SEQUENCE</scope>
</reference>
<evidence type="ECO:0000256" key="1">
    <source>
        <dbReference type="SAM" id="MobiDB-lite"/>
    </source>
</evidence>
<dbReference type="Proteomes" id="UP000596742">
    <property type="component" value="Unassembled WGS sequence"/>
</dbReference>